<dbReference type="EMBL" id="KV441555">
    <property type="protein sequence ID" value="OAG02927.1"/>
    <property type="molecule type" value="Genomic_DNA"/>
</dbReference>
<proteinExistence type="predicted"/>
<dbReference type="GeneID" id="28762519"/>
<evidence type="ECO:0000313" key="1">
    <source>
        <dbReference type="EMBL" id="OAG02927.1"/>
    </source>
</evidence>
<dbReference type="RefSeq" id="XP_018033292.1">
    <property type="nucleotide sequence ID" value="XM_018179033.1"/>
</dbReference>
<reference evidence="1 2" key="1">
    <citation type="submission" date="2016-05" db="EMBL/GenBank/DDBJ databases">
        <title>Comparative analysis of secretome profiles of manganese(II)-oxidizing ascomycete fungi.</title>
        <authorList>
            <consortium name="DOE Joint Genome Institute"/>
            <person name="Zeiner C.A."/>
            <person name="Purvine S.O."/>
            <person name="Zink E.M."/>
            <person name="Wu S."/>
            <person name="Pasa-Tolic L."/>
            <person name="Chaput D.L."/>
            <person name="Haridas S."/>
            <person name="Grigoriev I.V."/>
            <person name="Santelli C.M."/>
            <person name="Hansel C.M."/>
        </authorList>
    </citation>
    <scope>NUCLEOTIDE SEQUENCE [LARGE SCALE GENOMIC DNA]</scope>
    <source>
        <strain evidence="1 2">AP3s5-JAC2a</strain>
    </source>
</reference>
<dbReference type="AlphaFoldDB" id="A0A177C846"/>
<name>A0A177C846_9PLEO</name>
<keyword evidence="2" id="KW-1185">Reference proteome</keyword>
<evidence type="ECO:0000313" key="2">
    <source>
        <dbReference type="Proteomes" id="UP000077069"/>
    </source>
</evidence>
<organism evidence="1 2">
    <name type="scientific">Paraphaeosphaeria sporulosa</name>
    <dbReference type="NCBI Taxonomy" id="1460663"/>
    <lineage>
        <taxon>Eukaryota</taxon>
        <taxon>Fungi</taxon>
        <taxon>Dikarya</taxon>
        <taxon>Ascomycota</taxon>
        <taxon>Pezizomycotina</taxon>
        <taxon>Dothideomycetes</taxon>
        <taxon>Pleosporomycetidae</taxon>
        <taxon>Pleosporales</taxon>
        <taxon>Massarineae</taxon>
        <taxon>Didymosphaeriaceae</taxon>
        <taxon>Paraphaeosphaeria</taxon>
    </lineage>
</organism>
<accession>A0A177C846</accession>
<sequence>MRQLNSISIRLRIDRLPSKGVVLSAPYIWAGTGATCLASSVSGGCNTRKSRLGHLCLQ</sequence>
<dbReference type="InParanoid" id="A0A177C846"/>
<gene>
    <name evidence="1" type="ORF">CC84DRAFT_1166713</name>
</gene>
<protein>
    <submittedName>
        <fullName evidence="1">Uncharacterized protein</fullName>
    </submittedName>
</protein>
<dbReference type="Proteomes" id="UP000077069">
    <property type="component" value="Unassembled WGS sequence"/>
</dbReference>